<dbReference type="GO" id="GO:0004519">
    <property type="term" value="F:endonuclease activity"/>
    <property type="evidence" value="ECO:0007669"/>
    <property type="project" value="UniProtKB-KW"/>
</dbReference>
<dbReference type="Pfam" id="PF01844">
    <property type="entry name" value="HNH"/>
    <property type="match status" value="1"/>
</dbReference>
<dbReference type="InterPro" id="IPR002711">
    <property type="entry name" value="HNH"/>
</dbReference>
<dbReference type="InterPro" id="IPR003615">
    <property type="entry name" value="HNH_nuc"/>
</dbReference>
<keyword evidence="3" id="KW-0255">Endonuclease</keyword>
<dbReference type="SMART" id="SM00507">
    <property type="entry name" value="HNHc"/>
    <property type="match status" value="1"/>
</dbReference>
<organism evidence="3">
    <name type="scientific">viral metagenome</name>
    <dbReference type="NCBI Taxonomy" id="1070528"/>
    <lineage>
        <taxon>unclassified sequences</taxon>
        <taxon>metagenomes</taxon>
        <taxon>organismal metagenomes</taxon>
    </lineage>
</organism>
<feature type="compositionally biased region" description="Basic and acidic residues" evidence="1">
    <location>
        <begin position="68"/>
        <end position="88"/>
    </location>
</feature>
<evidence type="ECO:0000259" key="2">
    <source>
        <dbReference type="SMART" id="SM00507"/>
    </source>
</evidence>
<dbReference type="CDD" id="cd00085">
    <property type="entry name" value="HNHc"/>
    <property type="match status" value="1"/>
</dbReference>
<proteinExistence type="predicted"/>
<feature type="region of interest" description="Disordered" evidence="1">
    <location>
        <begin position="51"/>
        <end position="91"/>
    </location>
</feature>
<dbReference type="EMBL" id="MT143846">
    <property type="protein sequence ID" value="QJB03437.1"/>
    <property type="molecule type" value="Genomic_DNA"/>
</dbReference>
<gene>
    <name evidence="3" type="ORF">MM171B00703_0007</name>
</gene>
<protein>
    <submittedName>
        <fullName evidence="3">Putative homing endonuclease</fullName>
    </submittedName>
</protein>
<accession>A0A6M3M6P5</accession>
<sequence length="226" mass="26526">MIQKDKKGTPWNKGLTKRTDERVKKWAKGCIPWNKGLTKETDGRMKKLGETYWGKPENRKRSLKNVKKATESNKGRKHSEEWKRKQSEGLKGLKKTKEHIEKIAQANRGRKDTIGTREKKSIARKGDKNPNWQGGISFEPYSKKWSRELKEAVKKRDGYICQLCGKVEKEERKNDGLDRGLTTHHIDYNKKNCKMSNLITLCRKCNSIVNFNRDDWANYFKEKLKK</sequence>
<feature type="region of interest" description="Disordered" evidence="1">
    <location>
        <begin position="1"/>
        <end position="22"/>
    </location>
</feature>
<dbReference type="AlphaFoldDB" id="A0A6M3M6P5"/>
<reference evidence="3" key="1">
    <citation type="submission" date="2020-03" db="EMBL/GenBank/DDBJ databases">
        <title>The deep terrestrial virosphere.</title>
        <authorList>
            <person name="Holmfeldt K."/>
            <person name="Nilsson E."/>
            <person name="Simone D."/>
            <person name="Lopez-Fernandez M."/>
            <person name="Wu X."/>
            <person name="de Brujin I."/>
            <person name="Lundin D."/>
            <person name="Andersson A."/>
            <person name="Bertilsson S."/>
            <person name="Dopson M."/>
        </authorList>
    </citation>
    <scope>NUCLEOTIDE SEQUENCE</scope>
    <source>
        <strain evidence="3">MM171B00703</strain>
    </source>
</reference>
<name>A0A6M3M6P5_9ZZZZ</name>
<feature type="domain" description="HNH nuclease" evidence="2">
    <location>
        <begin position="148"/>
        <end position="207"/>
    </location>
</feature>
<keyword evidence="3" id="KW-0540">Nuclease</keyword>
<keyword evidence="3" id="KW-0378">Hydrolase</keyword>
<evidence type="ECO:0000313" key="3">
    <source>
        <dbReference type="EMBL" id="QJB03437.1"/>
    </source>
</evidence>
<dbReference type="GO" id="GO:0003676">
    <property type="term" value="F:nucleic acid binding"/>
    <property type="evidence" value="ECO:0007669"/>
    <property type="project" value="InterPro"/>
</dbReference>
<evidence type="ECO:0000256" key="1">
    <source>
        <dbReference type="SAM" id="MobiDB-lite"/>
    </source>
</evidence>
<dbReference type="Gene3D" id="1.10.30.50">
    <property type="match status" value="1"/>
</dbReference>
<dbReference type="GO" id="GO:0008270">
    <property type="term" value="F:zinc ion binding"/>
    <property type="evidence" value="ECO:0007669"/>
    <property type="project" value="InterPro"/>
</dbReference>